<dbReference type="SMR" id="A2GR75"/>
<name>A2GR75_TRIV3</name>
<keyword evidence="3" id="KW-1185">Reference proteome</keyword>
<dbReference type="AlphaFoldDB" id="A2GR75"/>
<dbReference type="RefSeq" id="XP_001293272.1">
    <property type="nucleotide sequence ID" value="XM_001293271.1"/>
</dbReference>
<accession>A2GR75</accession>
<dbReference type="Proteomes" id="UP000001542">
    <property type="component" value="Unassembled WGS sequence"/>
</dbReference>
<dbReference type="EMBL" id="DS118850">
    <property type="protein sequence ID" value="EAX80342.1"/>
    <property type="molecule type" value="Genomic_DNA"/>
</dbReference>
<proteinExistence type="predicted"/>
<protein>
    <submittedName>
        <fullName evidence="2">Uncharacterized protein</fullName>
    </submittedName>
</protein>
<evidence type="ECO:0000313" key="2">
    <source>
        <dbReference type="EMBL" id="EAX80342.1"/>
    </source>
</evidence>
<dbReference type="KEGG" id="tva:4737785"/>
<reference evidence="2" key="1">
    <citation type="submission" date="2006-10" db="EMBL/GenBank/DDBJ databases">
        <authorList>
            <person name="Amadeo P."/>
            <person name="Zhao Q."/>
            <person name="Wortman J."/>
            <person name="Fraser-Liggett C."/>
            <person name="Carlton J."/>
        </authorList>
    </citation>
    <scope>NUCLEOTIDE SEQUENCE</scope>
    <source>
        <strain evidence="2">G3</strain>
    </source>
</reference>
<dbReference type="EMBL" id="DS136094">
    <property type="protein sequence ID" value="EAX70461.1"/>
    <property type="molecule type" value="Genomic_DNA"/>
</dbReference>
<dbReference type="VEuPathDB" id="TrichDB:TVAGG3_0700400"/>
<reference evidence="2" key="2">
    <citation type="journal article" date="2007" name="Science">
        <title>Draft genome sequence of the sexually transmitted pathogen Trichomonas vaginalis.</title>
        <authorList>
            <person name="Carlton J.M."/>
            <person name="Hirt R.P."/>
            <person name="Silva J.C."/>
            <person name="Delcher A.L."/>
            <person name="Schatz M."/>
            <person name="Zhao Q."/>
            <person name="Wortman J.R."/>
            <person name="Bidwell S.L."/>
            <person name="Alsmark U.C.M."/>
            <person name="Besteiro S."/>
            <person name="Sicheritz-Ponten T."/>
            <person name="Noel C.J."/>
            <person name="Dacks J.B."/>
            <person name="Foster P.G."/>
            <person name="Simillion C."/>
            <person name="Van de Peer Y."/>
            <person name="Miranda-Saavedra D."/>
            <person name="Barton G.J."/>
            <person name="Westrop G.D."/>
            <person name="Mueller S."/>
            <person name="Dessi D."/>
            <person name="Fiori P.L."/>
            <person name="Ren Q."/>
            <person name="Paulsen I."/>
            <person name="Zhang H."/>
            <person name="Bastida-Corcuera F.D."/>
            <person name="Simoes-Barbosa A."/>
            <person name="Brown M.T."/>
            <person name="Hayes R.D."/>
            <person name="Mukherjee M."/>
            <person name="Okumura C.Y."/>
            <person name="Schneider R."/>
            <person name="Smith A.J."/>
            <person name="Vanacova S."/>
            <person name="Villalvazo M."/>
            <person name="Haas B.J."/>
            <person name="Pertea M."/>
            <person name="Feldblyum T.V."/>
            <person name="Utterback T.R."/>
            <person name="Shu C.L."/>
            <person name="Osoegawa K."/>
            <person name="de Jong P.J."/>
            <person name="Hrdy I."/>
            <person name="Horvathova L."/>
            <person name="Zubacova Z."/>
            <person name="Dolezal P."/>
            <person name="Malik S.B."/>
            <person name="Logsdon J.M. Jr."/>
            <person name="Henze K."/>
            <person name="Gupta A."/>
            <person name="Wang C.C."/>
            <person name="Dunne R.L."/>
            <person name="Upcroft J.A."/>
            <person name="Upcroft P."/>
            <person name="White O."/>
            <person name="Salzberg S.L."/>
            <person name="Tang P."/>
            <person name="Chiu C.-H."/>
            <person name="Lee Y.-S."/>
            <person name="Embley T.M."/>
            <person name="Coombs G.H."/>
            <person name="Mottram J.C."/>
            <person name="Tachezy J."/>
            <person name="Fraser-Liggett C.M."/>
            <person name="Johnson P.J."/>
        </authorList>
    </citation>
    <scope>NUCLEOTIDE SEQUENCE [LARGE SCALE GENOMIC DNA]</scope>
    <source>
        <strain evidence="2">G3</strain>
    </source>
</reference>
<dbReference type="VEuPathDB" id="TrichDB:TVAG_529120"/>
<dbReference type="VEuPathDB" id="TrichDB:TVAGG3_0396220"/>
<gene>
    <name evidence="1" type="ORF">TVAG_449430</name>
    <name evidence="2" type="ORF">TVAG_529120</name>
</gene>
<sequence length="74" mass="8582">MSSKSRIIRFIVDCNTPNQYIIECDPVTSMPNENQLKRIHHHKKTDIPQSKLIHEDLDLLRAEKLGLDLTNPAF</sequence>
<evidence type="ECO:0000313" key="1">
    <source>
        <dbReference type="EMBL" id="EAX70461.1"/>
    </source>
</evidence>
<organism evidence="2 3">
    <name type="scientific">Trichomonas vaginalis (strain ATCC PRA-98 / G3)</name>
    <dbReference type="NCBI Taxonomy" id="412133"/>
    <lineage>
        <taxon>Eukaryota</taxon>
        <taxon>Metamonada</taxon>
        <taxon>Parabasalia</taxon>
        <taxon>Trichomonadida</taxon>
        <taxon>Trichomonadidae</taxon>
        <taxon>Trichomonas</taxon>
    </lineage>
</organism>
<evidence type="ECO:0000313" key="3">
    <source>
        <dbReference type="Proteomes" id="UP000001542"/>
    </source>
</evidence>